<accession>A0A2K3MD56</accession>
<evidence type="ECO:0000313" key="2">
    <source>
        <dbReference type="Proteomes" id="UP000236291"/>
    </source>
</evidence>
<reference evidence="1 2" key="2">
    <citation type="journal article" date="2017" name="Front. Plant Sci.">
        <title>Gene Classification and Mining of Molecular Markers Useful in Red Clover (Trifolium pratense) Breeding.</title>
        <authorList>
            <person name="Istvanek J."/>
            <person name="Dluhosova J."/>
            <person name="Dluhos P."/>
            <person name="Patkova L."/>
            <person name="Nedelnik J."/>
            <person name="Repkova J."/>
        </authorList>
    </citation>
    <scope>NUCLEOTIDE SEQUENCE [LARGE SCALE GENOMIC DNA]</scope>
    <source>
        <strain evidence="2">cv. Tatra</strain>
        <tissue evidence="1">Young leaves</tissue>
    </source>
</reference>
<name>A0A2K3MD56_TRIPR</name>
<organism evidence="1 2">
    <name type="scientific">Trifolium pratense</name>
    <name type="common">Red clover</name>
    <dbReference type="NCBI Taxonomy" id="57577"/>
    <lineage>
        <taxon>Eukaryota</taxon>
        <taxon>Viridiplantae</taxon>
        <taxon>Streptophyta</taxon>
        <taxon>Embryophyta</taxon>
        <taxon>Tracheophyta</taxon>
        <taxon>Spermatophyta</taxon>
        <taxon>Magnoliopsida</taxon>
        <taxon>eudicotyledons</taxon>
        <taxon>Gunneridae</taxon>
        <taxon>Pentapetalae</taxon>
        <taxon>rosids</taxon>
        <taxon>fabids</taxon>
        <taxon>Fabales</taxon>
        <taxon>Fabaceae</taxon>
        <taxon>Papilionoideae</taxon>
        <taxon>50 kb inversion clade</taxon>
        <taxon>NPAAA clade</taxon>
        <taxon>Hologalegina</taxon>
        <taxon>IRL clade</taxon>
        <taxon>Trifolieae</taxon>
        <taxon>Trifolium</taxon>
    </lineage>
</organism>
<comment type="caution">
    <text evidence="1">The sequence shown here is derived from an EMBL/GenBank/DDBJ whole genome shotgun (WGS) entry which is preliminary data.</text>
</comment>
<gene>
    <name evidence="1" type="ORF">L195_g044825</name>
</gene>
<sequence length="87" mass="10091">MFCNLGPEFGYAPQFENWGFCTSSYKLEACLCESLEDQIGSEASRKEYSCKGVTKEIQLEILGLILEDQDQRLGEEEVKYYQRFEDL</sequence>
<dbReference type="Proteomes" id="UP000236291">
    <property type="component" value="Unassembled WGS sequence"/>
</dbReference>
<evidence type="ECO:0000313" key="1">
    <source>
        <dbReference type="EMBL" id="PNX88712.1"/>
    </source>
</evidence>
<proteinExistence type="predicted"/>
<reference evidence="1 2" key="1">
    <citation type="journal article" date="2014" name="Am. J. Bot.">
        <title>Genome assembly and annotation for red clover (Trifolium pratense; Fabaceae).</title>
        <authorList>
            <person name="Istvanek J."/>
            <person name="Jaros M."/>
            <person name="Krenek A."/>
            <person name="Repkova J."/>
        </authorList>
    </citation>
    <scope>NUCLEOTIDE SEQUENCE [LARGE SCALE GENOMIC DNA]</scope>
    <source>
        <strain evidence="2">cv. Tatra</strain>
        <tissue evidence="1">Young leaves</tissue>
    </source>
</reference>
<dbReference type="AlphaFoldDB" id="A0A2K3MD56"/>
<dbReference type="EMBL" id="ASHM01057483">
    <property type="protein sequence ID" value="PNX88712.1"/>
    <property type="molecule type" value="Genomic_DNA"/>
</dbReference>
<protein>
    <submittedName>
        <fullName evidence="1">Uncharacterized protein</fullName>
    </submittedName>
</protein>